<evidence type="ECO:0000256" key="1">
    <source>
        <dbReference type="SAM" id="MobiDB-lite"/>
    </source>
</evidence>
<name>A0A0W8G2D1_9ZZZZ</name>
<dbReference type="AlphaFoldDB" id="A0A0W8G2D1"/>
<dbReference type="EMBL" id="LNQE01000353">
    <property type="protein sequence ID" value="KUG27186.1"/>
    <property type="molecule type" value="Genomic_DNA"/>
</dbReference>
<accession>A0A0W8G2D1</accession>
<organism evidence="2">
    <name type="scientific">hydrocarbon metagenome</name>
    <dbReference type="NCBI Taxonomy" id="938273"/>
    <lineage>
        <taxon>unclassified sequences</taxon>
        <taxon>metagenomes</taxon>
        <taxon>ecological metagenomes</taxon>
    </lineage>
</organism>
<sequence>MPGQGGQGQPRVAEQAVARNGPGRLGRVVGDLEKPGPVRQACPRGERIIAKDRRPGDEHEIVSGQGLAKGCDGRGQNPGVERMVLGEGNALRQGGQPDRGLKPLRQGYALFPGPAPGDVAAVDQHRACTMADQVRKHRQTLRVRGLARGHGAKDLGIVHGLVPVVHGQGQEHRPGGRLHGHGVGPHERGGNVLCAARLVAPFDPGLGQGLGLRVGQKRLPEQHAPGLLPGGDEKRRLAQGGGDDVAHGVAEPGVGVHVDQHRGLEALRQAVGDTHHARLVKPKDICKISREIGKEGLFRRARVAHDGGQPQAAEQTERHIPDSGHTGSLCDDLRPAAAWGRTHGDGRRTASAKADKAAFPITYPANGPQGPAARREPQGLRRWFSALFRDRKRTCPTAAQGSRAMSRASAGAATSRLEFLEFEEFLGMR</sequence>
<reference evidence="2" key="1">
    <citation type="journal article" date="2015" name="Proc. Natl. Acad. Sci. U.S.A.">
        <title>Networks of energetic and metabolic interactions define dynamics in microbial communities.</title>
        <authorList>
            <person name="Embree M."/>
            <person name="Liu J.K."/>
            <person name="Al-Bassam M.M."/>
            <person name="Zengler K."/>
        </authorList>
    </citation>
    <scope>NUCLEOTIDE SEQUENCE</scope>
</reference>
<proteinExistence type="predicted"/>
<comment type="caution">
    <text evidence="2">The sequence shown here is derived from an EMBL/GenBank/DDBJ whole genome shotgun (WGS) entry which is preliminary data.</text>
</comment>
<gene>
    <name evidence="2" type="ORF">ASZ90_002949</name>
</gene>
<evidence type="ECO:0000313" key="2">
    <source>
        <dbReference type="EMBL" id="KUG27186.1"/>
    </source>
</evidence>
<feature type="region of interest" description="Disordered" evidence="1">
    <location>
        <begin position="1"/>
        <end position="40"/>
    </location>
</feature>
<feature type="region of interest" description="Disordered" evidence="1">
    <location>
        <begin position="221"/>
        <end position="250"/>
    </location>
</feature>
<feature type="region of interest" description="Disordered" evidence="1">
    <location>
        <begin position="308"/>
        <end position="331"/>
    </location>
</feature>
<protein>
    <submittedName>
        <fullName evidence="2">Uncharacterized protein</fullName>
    </submittedName>
</protein>
<feature type="region of interest" description="Disordered" evidence="1">
    <location>
        <begin position="53"/>
        <end position="79"/>
    </location>
</feature>